<name>A0A645HZR1_9ZZZZ</name>
<dbReference type="EMBL" id="VSSQ01102224">
    <property type="protein sequence ID" value="MPN43679.1"/>
    <property type="molecule type" value="Genomic_DNA"/>
</dbReference>
<evidence type="ECO:0000313" key="1">
    <source>
        <dbReference type="EMBL" id="MPN43679.1"/>
    </source>
</evidence>
<organism evidence="1">
    <name type="scientific">bioreactor metagenome</name>
    <dbReference type="NCBI Taxonomy" id="1076179"/>
    <lineage>
        <taxon>unclassified sequences</taxon>
        <taxon>metagenomes</taxon>
        <taxon>ecological metagenomes</taxon>
    </lineage>
</organism>
<gene>
    <name evidence="1" type="ORF">SDC9_191239</name>
</gene>
<sequence length="47" mass="4956">MDRAADTVATVNIGTDGVWQNPQFNSAFCHRKAQAGGAMPNVQTHAA</sequence>
<proteinExistence type="predicted"/>
<reference evidence="1" key="1">
    <citation type="submission" date="2019-08" db="EMBL/GenBank/DDBJ databases">
        <authorList>
            <person name="Kucharzyk K."/>
            <person name="Murdoch R.W."/>
            <person name="Higgins S."/>
            <person name="Loffler F."/>
        </authorList>
    </citation>
    <scope>NUCLEOTIDE SEQUENCE</scope>
</reference>
<accession>A0A645HZR1</accession>
<protein>
    <submittedName>
        <fullName evidence="1">Uncharacterized protein</fullName>
    </submittedName>
</protein>
<dbReference type="AlphaFoldDB" id="A0A645HZR1"/>
<comment type="caution">
    <text evidence="1">The sequence shown here is derived from an EMBL/GenBank/DDBJ whole genome shotgun (WGS) entry which is preliminary data.</text>
</comment>